<feature type="transmembrane region" description="Helical" evidence="1">
    <location>
        <begin position="371"/>
        <end position="391"/>
    </location>
</feature>
<evidence type="ECO:0000256" key="1">
    <source>
        <dbReference type="SAM" id="Phobius"/>
    </source>
</evidence>
<dbReference type="Proteomes" id="UP000260991">
    <property type="component" value="Unassembled WGS sequence"/>
</dbReference>
<protein>
    <submittedName>
        <fullName evidence="2">Nucleoside-diphosphate sugar epimerase</fullName>
    </submittedName>
</protein>
<dbReference type="EMBL" id="QVER01000001">
    <property type="protein sequence ID" value="RGB93940.1"/>
    <property type="molecule type" value="Genomic_DNA"/>
</dbReference>
<keyword evidence="1" id="KW-0472">Membrane</keyword>
<sequence length="706" mass="80227">MEILLTGFTAFLTQEWIETAFPNDHVLTTCAKGEALSDTQIKTVTLESRQLLDQLAETYQFDRVVYFSEYLLPHGDQEGELDRLRRVLQSCREREVELLYLSGPEAAFAPSTGKTLLANAAEELCFHYARTSKLQVKVFRLPYLYAVSASGADQFARLFEQMPAGTVQMDEQAAQPLLALCAEELADLVARVFDTWTPEPERFTLPDVFGNTQGQLGEVLQKLQPGLKVLYGTDTIQTYPAADNAVRRRYGWFQRYSILDDLPAIYNAWCARKTEKKSFIRKMVDKIRQSPLLLRLVEIAAAWLATELLVRITGTDAQFRMVDFRLMFVVLIGTVYGLNAGVLSAVLASVSLTAGYLRQSTTLMLLFYEPANWLAFIIYFVVGASCGYVQLRNTETARFVQEENELLHKRLEFTRKLYQDTLEDKRSFRRQILGRRDSFGKIYAVTQQLDMLQPQEICRKTVQIMEDVLENHSLTIYRMEKNQGFARLTAASAGMTPEPAYSLEVDQWLDVIRAIEQEGLWVNRGFLPGRPMYAAGVRQNGSLVVLIGLYTASEEQMTLYYQNLFRILCGLVETALVRAFEYESVVRENWYLPDTCLLRPAVFAEQLATACTLQEDKMAHHLLLQVTGTFKNRAEFNDRVRRSIRSTDAAGVGTNNAVYLLMNQTDEENLPLLTRRLGERGLHVTAVPLDEQLRLISAAKQEASHA</sequence>
<name>A0A3E2UCT1_9FIRM</name>
<reference evidence="2 3" key="1">
    <citation type="submission" date="2018-08" db="EMBL/GenBank/DDBJ databases">
        <title>A genome reference for cultivated species of the human gut microbiota.</title>
        <authorList>
            <person name="Zou Y."/>
            <person name="Xue W."/>
            <person name="Luo G."/>
        </authorList>
    </citation>
    <scope>NUCLEOTIDE SEQUENCE [LARGE SCALE GENOMIC DNA]</scope>
    <source>
        <strain evidence="2 3">AF32-8AC</strain>
    </source>
</reference>
<keyword evidence="1" id="KW-0812">Transmembrane</keyword>
<proteinExistence type="predicted"/>
<gene>
    <name evidence="2" type="ORF">DWZ46_01725</name>
</gene>
<feature type="transmembrane region" description="Helical" evidence="1">
    <location>
        <begin position="326"/>
        <end position="351"/>
    </location>
</feature>
<evidence type="ECO:0000313" key="2">
    <source>
        <dbReference type="EMBL" id="RGB93940.1"/>
    </source>
</evidence>
<organism evidence="2 3">
    <name type="scientific">Faecalibacterium prausnitzii</name>
    <dbReference type="NCBI Taxonomy" id="853"/>
    <lineage>
        <taxon>Bacteria</taxon>
        <taxon>Bacillati</taxon>
        <taxon>Bacillota</taxon>
        <taxon>Clostridia</taxon>
        <taxon>Eubacteriales</taxon>
        <taxon>Oscillospiraceae</taxon>
        <taxon>Faecalibacterium</taxon>
    </lineage>
</organism>
<keyword evidence="1" id="KW-1133">Transmembrane helix</keyword>
<dbReference type="AlphaFoldDB" id="A0A3E2UCT1"/>
<comment type="caution">
    <text evidence="2">The sequence shown here is derived from an EMBL/GenBank/DDBJ whole genome shotgun (WGS) entry which is preliminary data.</text>
</comment>
<accession>A0A3E2UCT1</accession>
<dbReference type="RefSeq" id="WP_158402211.1">
    <property type="nucleotide sequence ID" value="NZ_QVER01000001.1"/>
</dbReference>
<evidence type="ECO:0000313" key="3">
    <source>
        <dbReference type="Proteomes" id="UP000260991"/>
    </source>
</evidence>